<reference evidence="1" key="1">
    <citation type="submission" date="2014-12" db="EMBL/GenBank/DDBJ databases">
        <title>Insight into the proteome of Arion vulgaris.</title>
        <authorList>
            <person name="Aradska J."/>
            <person name="Bulat T."/>
            <person name="Smidak R."/>
            <person name="Sarate P."/>
            <person name="Gangsoo J."/>
            <person name="Sialana F."/>
            <person name="Bilban M."/>
            <person name="Lubec G."/>
        </authorList>
    </citation>
    <scope>NUCLEOTIDE SEQUENCE</scope>
    <source>
        <tissue evidence="1">Skin</tissue>
    </source>
</reference>
<feature type="non-terminal residue" evidence="1">
    <location>
        <position position="1"/>
    </location>
</feature>
<sequence length="72" mass="8602">NVIITIGRECRDWNNMMTELTIKQMIQVMMMYIYMDGSVHLGEKLNCVSWLGHGRFLAKHIQENYFQYEDRG</sequence>
<gene>
    <name evidence="1" type="primary">ORF2258</name>
</gene>
<dbReference type="AlphaFoldDB" id="A0A0B6XV62"/>
<accession>A0A0B6XV62</accession>
<protein>
    <submittedName>
        <fullName evidence="1">Uncharacterized protein</fullName>
    </submittedName>
</protein>
<dbReference type="EMBL" id="HACG01000923">
    <property type="protein sequence ID" value="CEK47788.1"/>
    <property type="molecule type" value="Transcribed_RNA"/>
</dbReference>
<proteinExistence type="predicted"/>
<organism evidence="1">
    <name type="scientific">Arion vulgaris</name>
    <dbReference type="NCBI Taxonomy" id="1028688"/>
    <lineage>
        <taxon>Eukaryota</taxon>
        <taxon>Metazoa</taxon>
        <taxon>Spiralia</taxon>
        <taxon>Lophotrochozoa</taxon>
        <taxon>Mollusca</taxon>
        <taxon>Gastropoda</taxon>
        <taxon>Heterobranchia</taxon>
        <taxon>Euthyneura</taxon>
        <taxon>Panpulmonata</taxon>
        <taxon>Eupulmonata</taxon>
        <taxon>Stylommatophora</taxon>
        <taxon>Helicina</taxon>
        <taxon>Arionoidea</taxon>
        <taxon>Arionidae</taxon>
        <taxon>Arion</taxon>
    </lineage>
</organism>
<name>A0A0B6XV62_9EUPU</name>
<evidence type="ECO:0000313" key="1">
    <source>
        <dbReference type="EMBL" id="CEK47788.1"/>
    </source>
</evidence>